<dbReference type="Gene3D" id="2.70.70.10">
    <property type="entry name" value="Glucose Permease (Domain IIA)"/>
    <property type="match status" value="1"/>
</dbReference>
<evidence type="ECO:0000313" key="4">
    <source>
        <dbReference type="EMBL" id="EMS70924.1"/>
    </source>
</evidence>
<feature type="transmembrane region" description="Helical" evidence="2">
    <location>
        <begin position="12"/>
        <end position="31"/>
    </location>
</feature>
<keyword evidence="2" id="KW-1133">Transmembrane helix</keyword>
<dbReference type="RefSeq" id="WP_004627414.1">
    <property type="nucleotide sequence ID" value="NZ_AORV01000045.1"/>
</dbReference>
<evidence type="ECO:0000256" key="1">
    <source>
        <dbReference type="ARBA" id="ARBA00022729"/>
    </source>
</evidence>
<dbReference type="PATRIC" id="fig|1195236.3.peg.3523"/>
<keyword evidence="2" id="KW-0472">Membrane</keyword>
<sequence length="353" mass="40990">MDKFPNRNIYKILIAFVLIIALLATSTLVIYNDSSKVFSVVAVDSTGEKKFIKWVEFKACYEAMEKALTLDVKSHNKEIQLNWVELLAYLGTRYGGDFKKYKSKDMDELVAKLNKGQTIQQLTENMKYYNYYYEAYDAILGNFVGEYEIQVKDQDNNGDLKWEKKYGLKVFSPIARGYSFSHYDDFGTGRSFGYARKHLGNDLMGSIGTPVMAVESGIVEAMGWNMYGGWRIGIRSFDQKRYYYYAHLRKDKPFHSDLYEGKVVKAGEVIGYLGMTGYSTRENVNNITTPHLHFGMQIIFDESQKECVNELWINVYEIVNLLQKNRSAVVKDEETRDYYRVYDIMEQNSGYDF</sequence>
<dbReference type="GO" id="GO:0004222">
    <property type="term" value="F:metalloendopeptidase activity"/>
    <property type="evidence" value="ECO:0007669"/>
    <property type="project" value="TreeGrafter"/>
</dbReference>
<dbReference type="InterPro" id="IPR016047">
    <property type="entry name" value="M23ase_b-sheet_dom"/>
</dbReference>
<dbReference type="SUPFAM" id="SSF51261">
    <property type="entry name" value="Duplicated hybrid motif"/>
    <property type="match status" value="1"/>
</dbReference>
<dbReference type="EMBL" id="AORV01000045">
    <property type="protein sequence ID" value="EMS70924.1"/>
    <property type="molecule type" value="Genomic_DNA"/>
</dbReference>
<evidence type="ECO:0000259" key="3">
    <source>
        <dbReference type="Pfam" id="PF01551"/>
    </source>
</evidence>
<accession>S0FP73</accession>
<keyword evidence="1" id="KW-0732">Signal</keyword>
<evidence type="ECO:0000313" key="5">
    <source>
        <dbReference type="Proteomes" id="UP000014155"/>
    </source>
</evidence>
<evidence type="ECO:0000256" key="2">
    <source>
        <dbReference type="SAM" id="Phobius"/>
    </source>
</evidence>
<reference evidence="4 5" key="1">
    <citation type="journal article" date="2013" name="Genome Announc.">
        <title>Draft Genome Sequence of the Cellulolytic, Mesophilic, Anaerobic Bacterium Clostridium termitidis Strain CT1112 (DSM 5398).</title>
        <authorList>
            <person name="Lal S."/>
            <person name="Ramachandran U."/>
            <person name="Zhang X."/>
            <person name="Munir R."/>
            <person name="Sparling R."/>
            <person name="Levin D.B."/>
        </authorList>
    </citation>
    <scope>NUCLEOTIDE SEQUENCE [LARGE SCALE GENOMIC DNA]</scope>
    <source>
        <strain evidence="4 5">CT1112</strain>
    </source>
</reference>
<dbReference type="STRING" id="1195236.CTER_3299"/>
<dbReference type="PANTHER" id="PTHR21666:SF289">
    <property type="entry name" value="L-ALA--D-GLU ENDOPEPTIDASE"/>
    <property type="match status" value="1"/>
</dbReference>
<dbReference type="InterPro" id="IPR011055">
    <property type="entry name" value="Dup_hybrid_motif"/>
</dbReference>
<keyword evidence="2" id="KW-0812">Transmembrane</keyword>
<protein>
    <submittedName>
        <fullName evidence="4">Peptidase M23</fullName>
    </submittedName>
</protein>
<organism evidence="4 5">
    <name type="scientific">Ruminiclostridium cellobioparum subsp. termitidis CT1112</name>
    <dbReference type="NCBI Taxonomy" id="1195236"/>
    <lineage>
        <taxon>Bacteria</taxon>
        <taxon>Bacillati</taxon>
        <taxon>Bacillota</taxon>
        <taxon>Clostridia</taxon>
        <taxon>Eubacteriales</taxon>
        <taxon>Oscillospiraceae</taxon>
        <taxon>Ruminiclostridium</taxon>
    </lineage>
</organism>
<feature type="domain" description="M23ase beta-sheet core" evidence="3">
    <location>
        <begin position="197"/>
        <end position="297"/>
    </location>
</feature>
<gene>
    <name evidence="4" type="ORF">CTER_3299</name>
</gene>
<keyword evidence="5" id="KW-1185">Reference proteome</keyword>
<dbReference type="CDD" id="cd12797">
    <property type="entry name" value="M23_peptidase"/>
    <property type="match status" value="1"/>
</dbReference>
<dbReference type="AlphaFoldDB" id="S0FP73"/>
<name>S0FP73_RUMCE</name>
<comment type="caution">
    <text evidence="4">The sequence shown here is derived from an EMBL/GenBank/DDBJ whole genome shotgun (WGS) entry which is preliminary data.</text>
</comment>
<dbReference type="Proteomes" id="UP000014155">
    <property type="component" value="Unassembled WGS sequence"/>
</dbReference>
<dbReference type="PANTHER" id="PTHR21666">
    <property type="entry name" value="PEPTIDASE-RELATED"/>
    <property type="match status" value="1"/>
</dbReference>
<dbReference type="Pfam" id="PF01551">
    <property type="entry name" value="Peptidase_M23"/>
    <property type="match status" value="1"/>
</dbReference>
<proteinExistence type="predicted"/>
<dbReference type="InterPro" id="IPR050570">
    <property type="entry name" value="Cell_wall_metabolism_enzyme"/>
</dbReference>
<dbReference type="eggNOG" id="COG0739">
    <property type="taxonomic scope" value="Bacteria"/>
</dbReference>